<dbReference type="FunFam" id="1.10.10.10:FF:000079">
    <property type="entry name" value="GntR family transcriptional regulator"/>
    <property type="match status" value="1"/>
</dbReference>
<dbReference type="GO" id="GO:0003677">
    <property type="term" value="F:DNA binding"/>
    <property type="evidence" value="ECO:0007669"/>
    <property type="project" value="UniProtKB-KW"/>
</dbReference>
<dbReference type="PANTHER" id="PTHR44846">
    <property type="entry name" value="MANNOSYL-D-GLYCERATE TRANSPORT/METABOLISM SYSTEM REPRESSOR MNGR-RELATED"/>
    <property type="match status" value="1"/>
</dbReference>
<evidence type="ECO:0000259" key="4">
    <source>
        <dbReference type="PROSITE" id="PS50949"/>
    </source>
</evidence>
<evidence type="ECO:0000256" key="1">
    <source>
        <dbReference type="ARBA" id="ARBA00023015"/>
    </source>
</evidence>
<sequence>MLEQQSSVALYEQLKAIIKGNIVNGTYKVGDKLPNETELCEAYDVSRITVRRALKELSNEGLIEIKQGKGTFVAKQKLSIQIIDLGGYTNRLSNDHNKIVSKVLEKKIISADNEVAKAFQMDNGFKVLRLKRLILDDEAPLSIDISYFPIDVYPNIIDKITDGVSTFNIIRNDYGIVMAKAYKEFNVLTDQYDFKKLLKCSPTEPLFGIKKIIYDNKNRPIHYSTYYIIANNVKYFINVDIPQDKS</sequence>
<dbReference type="InterPro" id="IPR036390">
    <property type="entry name" value="WH_DNA-bd_sf"/>
</dbReference>
<keyword evidence="6" id="KW-1185">Reference proteome</keyword>
<dbReference type="SUPFAM" id="SSF46785">
    <property type="entry name" value="Winged helix' DNA-binding domain"/>
    <property type="match status" value="1"/>
</dbReference>
<dbReference type="Pfam" id="PF07702">
    <property type="entry name" value="UTRA"/>
    <property type="match status" value="1"/>
</dbReference>
<keyword evidence="1" id="KW-0805">Transcription regulation</keyword>
<proteinExistence type="predicted"/>
<dbReference type="PROSITE" id="PS50949">
    <property type="entry name" value="HTH_GNTR"/>
    <property type="match status" value="1"/>
</dbReference>
<dbReference type="GO" id="GO:0003700">
    <property type="term" value="F:DNA-binding transcription factor activity"/>
    <property type="evidence" value="ECO:0007669"/>
    <property type="project" value="InterPro"/>
</dbReference>
<evidence type="ECO:0000313" key="6">
    <source>
        <dbReference type="Proteomes" id="UP000198636"/>
    </source>
</evidence>
<dbReference type="SMART" id="SM00866">
    <property type="entry name" value="UTRA"/>
    <property type="match status" value="1"/>
</dbReference>
<gene>
    <name evidence="5" type="ORF">SAMN03080606_02095</name>
</gene>
<dbReference type="InterPro" id="IPR036388">
    <property type="entry name" value="WH-like_DNA-bd_sf"/>
</dbReference>
<dbReference type="PRINTS" id="PR00035">
    <property type="entry name" value="HTHGNTR"/>
</dbReference>
<dbReference type="Proteomes" id="UP000198636">
    <property type="component" value="Unassembled WGS sequence"/>
</dbReference>
<dbReference type="AlphaFoldDB" id="A0A1G5HQN2"/>
<protein>
    <submittedName>
        <fullName evidence="5">GntR family transcriptional regulator, frlABCD operon transcriptional regulator</fullName>
    </submittedName>
</protein>
<accession>A0A1G5HQN2</accession>
<dbReference type="EMBL" id="FMUS01000012">
    <property type="protein sequence ID" value="SCY66192.1"/>
    <property type="molecule type" value="Genomic_DNA"/>
</dbReference>
<name>A0A1G5HQN2_9FIRM</name>
<dbReference type="InterPro" id="IPR050679">
    <property type="entry name" value="Bact_HTH_transcr_reg"/>
</dbReference>
<reference evidence="5 6" key="1">
    <citation type="submission" date="2016-10" db="EMBL/GenBank/DDBJ databases">
        <authorList>
            <person name="de Groot N.N."/>
        </authorList>
    </citation>
    <scope>NUCLEOTIDE SEQUENCE [LARGE SCALE GENOMIC DNA]</scope>
    <source>
        <strain evidence="5 6">DSM 18978</strain>
    </source>
</reference>
<dbReference type="PANTHER" id="PTHR44846:SF1">
    <property type="entry name" value="MANNOSYL-D-GLYCERATE TRANSPORT_METABOLISM SYSTEM REPRESSOR MNGR-RELATED"/>
    <property type="match status" value="1"/>
</dbReference>
<dbReference type="InterPro" id="IPR000524">
    <property type="entry name" value="Tscrpt_reg_HTH_GntR"/>
</dbReference>
<dbReference type="CDD" id="cd07377">
    <property type="entry name" value="WHTH_GntR"/>
    <property type="match status" value="1"/>
</dbReference>
<dbReference type="Pfam" id="PF00392">
    <property type="entry name" value="GntR"/>
    <property type="match status" value="1"/>
</dbReference>
<dbReference type="InterPro" id="IPR028978">
    <property type="entry name" value="Chorismate_lyase_/UTRA_dom_sf"/>
</dbReference>
<keyword evidence="3" id="KW-0804">Transcription</keyword>
<keyword evidence="2" id="KW-0238">DNA-binding</keyword>
<feature type="domain" description="HTH gntR-type" evidence="4">
    <location>
        <begin position="8"/>
        <end position="76"/>
    </location>
</feature>
<evidence type="ECO:0000313" key="5">
    <source>
        <dbReference type="EMBL" id="SCY66192.1"/>
    </source>
</evidence>
<dbReference type="OrthoDB" id="46236at2"/>
<dbReference type="InterPro" id="IPR011663">
    <property type="entry name" value="UTRA"/>
</dbReference>
<evidence type="ECO:0000256" key="2">
    <source>
        <dbReference type="ARBA" id="ARBA00023125"/>
    </source>
</evidence>
<dbReference type="STRING" id="1120976.SAMN03080606_02095"/>
<dbReference type="GO" id="GO:0045892">
    <property type="term" value="P:negative regulation of DNA-templated transcription"/>
    <property type="evidence" value="ECO:0007669"/>
    <property type="project" value="TreeGrafter"/>
</dbReference>
<dbReference type="Gene3D" id="3.40.1410.10">
    <property type="entry name" value="Chorismate lyase-like"/>
    <property type="match status" value="1"/>
</dbReference>
<dbReference type="RefSeq" id="WP_091543104.1">
    <property type="nucleotide sequence ID" value="NZ_FMUS01000012.1"/>
</dbReference>
<evidence type="ECO:0000256" key="3">
    <source>
        <dbReference type="ARBA" id="ARBA00023163"/>
    </source>
</evidence>
<dbReference type="SUPFAM" id="SSF64288">
    <property type="entry name" value="Chorismate lyase-like"/>
    <property type="match status" value="1"/>
</dbReference>
<dbReference type="Gene3D" id="1.10.10.10">
    <property type="entry name" value="Winged helix-like DNA-binding domain superfamily/Winged helix DNA-binding domain"/>
    <property type="match status" value="1"/>
</dbReference>
<organism evidence="5 6">
    <name type="scientific">Alkaliphilus peptidifermentans DSM 18978</name>
    <dbReference type="NCBI Taxonomy" id="1120976"/>
    <lineage>
        <taxon>Bacteria</taxon>
        <taxon>Bacillati</taxon>
        <taxon>Bacillota</taxon>
        <taxon>Clostridia</taxon>
        <taxon>Peptostreptococcales</taxon>
        <taxon>Natronincolaceae</taxon>
        <taxon>Alkaliphilus</taxon>
    </lineage>
</organism>
<dbReference type="SMART" id="SM00345">
    <property type="entry name" value="HTH_GNTR"/>
    <property type="match status" value="1"/>
</dbReference>